<evidence type="ECO:0000256" key="1">
    <source>
        <dbReference type="ARBA" id="ARBA00005534"/>
    </source>
</evidence>
<organism evidence="2 3">
    <name type="scientific">Bremerella alba</name>
    <dbReference type="NCBI Taxonomy" id="980252"/>
    <lineage>
        <taxon>Bacteria</taxon>
        <taxon>Pseudomonadati</taxon>
        <taxon>Planctomycetota</taxon>
        <taxon>Planctomycetia</taxon>
        <taxon>Pirellulales</taxon>
        <taxon>Pirellulaceae</taxon>
        <taxon>Bremerella</taxon>
    </lineage>
</organism>
<evidence type="ECO:0000313" key="3">
    <source>
        <dbReference type="Proteomes" id="UP000551616"/>
    </source>
</evidence>
<gene>
    <name evidence="2" type="ORF">HOV93_48130</name>
</gene>
<name>A0A7V8V9W2_9BACT</name>
<dbReference type="PANTHER" id="PTHR30615:SF8">
    <property type="entry name" value="UPF0047 PROTEIN C4A8.02C"/>
    <property type="match status" value="1"/>
</dbReference>
<protein>
    <recommendedName>
        <fullName evidence="4">YjbQ family protein</fullName>
    </recommendedName>
</protein>
<comment type="caution">
    <text evidence="2">The sequence shown here is derived from an EMBL/GenBank/DDBJ whole genome shotgun (WGS) entry which is preliminary data.</text>
</comment>
<accession>A0A7V8V9W2</accession>
<dbReference type="SUPFAM" id="SSF111038">
    <property type="entry name" value="YjbQ-like"/>
    <property type="match status" value="1"/>
</dbReference>
<keyword evidence="3" id="KW-1185">Reference proteome</keyword>
<evidence type="ECO:0008006" key="4">
    <source>
        <dbReference type="Google" id="ProtNLM"/>
    </source>
</evidence>
<reference evidence="2 3" key="1">
    <citation type="submission" date="2020-05" db="EMBL/GenBank/DDBJ databases">
        <title>Bremerella alba sp. nov., a novel planctomycete isolated from the surface of the macroalga Fucus spiralis.</title>
        <authorList>
            <person name="Godinho O."/>
            <person name="Botelho R."/>
            <person name="Albuquerque L."/>
            <person name="Wiegand S."/>
            <person name="Da Costa M.S."/>
            <person name="Lobo-Da-Cunha A."/>
            <person name="Jogler C."/>
            <person name="Lage O.M."/>
        </authorList>
    </citation>
    <scope>NUCLEOTIDE SEQUENCE [LARGE SCALE GENOMIC DNA]</scope>
    <source>
        <strain evidence="2 3">FF15</strain>
    </source>
</reference>
<dbReference type="PROSITE" id="PS01314">
    <property type="entry name" value="UPF0047"/>
    <property type="match status" value="1"/>
</dbReference>
<comment type="similarity">
    <text evidence="1">Belongs to the UPF0047 family.</text>
</comment>
<dbReference type="Pfam" id="PF01894">
    <property type="entry name" value="YjbQ"/>
    <property type="match status" value="1"/>
</dbReference>
<dbReference type="Proteomes" id="UP000551616">
    <property type="component" value="Unassembled WGS sequence"/>
</dbReference>
<proteinExistence type="inferred from homology"/>
<dbReference type="NCBIfam" id="TIGR00149">
    <property type="entry name" value="TIGR00149_YjbQ"/>
    <property type="match status" value="1"/>
</dbReference>
<dbReference type="Gene3D" id="2.60.120.460">
    <property type="entry name" value="YjbQ-like"/>
    <property type="match status" value="1"/>
</dbReference>
<sequence>MKLYGLTGKAPCQNFFPCFEIFLDDCSTWGAKMAWIQKEVTLRARSRGFHLVTREVLAELPELRDISVGLLNIFIQHTSASLGINENADPDVRTDLEMGFSNIVPEDFPYVHTMEGPDDMPAHIKAAMIGSSLSIPITDGHLNLGTWQGIYLCEHRNHASGRHLVLTIQGQSR</sequence>
<dbReference type="PANTHER" id="PTHR30615">
    <property type="entry name" value="UNCHARACTERIZED PROTEIN YJBQ-RELATED"/>
    <property type="match status" value="1"/>
</dbReference>
<evidence type="ECO:0000313" key="2">
    <source>
        <dbReference type="EMBL" id="MBA2117613.1"/>
    </source>
</evidence>
<dbReference type="AlphaFoldDB" id="A0A7V8V9W2"/>
<dbReference type="EMBL" id="JABRWO010000017">
    <property type="protein sequence ID" value="MBA2117613.1"/>
    <property type="molecule type" value="Genomic_DNA"/>
</dbReference>
<dbReference type="InterPro" id="IPR035917">
    <property type="entry name" value="YjbQ-like_sf"/>
</dbReference>
<dbReference type="InterPro" id="IPR001602">
    <property type="entry name" value="UPF0047_YjbQ-like"/>
</dbReference>